<name>A0A2I0KCQ6_PUNGR</name>
<protein>
    <submittedName>
        <fullName evidence="2">Uncharacterized protein</fullName>
    </submittedName>
</protein>
<keyword evidence="3" id="KW-1185">Reference proteome</keyword>
<dbReference type="EMBL" id="PGOL01000679">
    <property type="protein sequence ID" value="PKI66315.1"/>
    <property type="molecule type" value="Genomic_DNA"/>
</dbReference>
<comment type="caution">
    <text evidence="2">The sequence shown here is derived from an EMBL/GenBank/DDBJ whole genome shotgun (WGS) entry which is preliminary data.</text>
</comment>
<evidence type="ECO:0000313" key="2">
    <source>
        <dbReference type="EMBL" id="PKI66315.1"/>
    </source>
</evidence>
<organism evidence="2 3">
    <name type="scientific">Punica granatum</name>
    <name type="common">Pomegranate</name>
    <dbReference type="NCBI Taxonomy" id="22663"/>
    <lineage>
        <taxon>Eukaryota</taxon>
        <taxon>Viridiplantae</taxon>
        <taxon>Streptophyta</taxon>
        <taxon>Embryophyta</taxon>
        <taxon>Tracheophyta</taxon>
        <taxon>Spermatophyta</taxon>
        <taxon>Magnoliopsida</taxon>
        <taxon>eudicotyledons</taxon>
        <taxon>Gunneridae</taxon>
        <taxon>Pentapetalae</taxon>
        <taxon>rosids</taxon>
        <taxon>malvids</taxon>
        <taxon>Myrtales</taxon>
        <taxon>Lythraceae</taxon>
        <taxon>Punica</taxon>
    </lineage>
</organism>
<dbReference type="AlphaFoldDB" id="A0A2I0KCQ6"/>
<dbReference type="Proteomes" id="UP000233551">
    <property type="component" value="Unassembled WGS sequence"/>
</dbReference>
<feature type="region of interest" description="Disordered" evidence="1">
    <location>
        <begin position="1"/>
        <end position="21"/>
    </location>
</feature>
<evidence type="ECO:0000313" key="3">
    <source>
        <dbReference type="Proteomes" id="UP000233551"/>
    </source>
</evidence>
<gene>
    <name evidence="2" type="ORF">CRG98_013277</name>
</gene>
<reference evidence="2 3" key="1">
    <citation type="submission" date="2017-11" db="EMBL/GenBank/DDBJ databases">
        <title>De-novo sequencing of pomegranate (Punica granatum L.) genome.</title>
        <authorList>
            <person name="Akparov Z."/>
            <person name="Amiraslanov A."/>
            <person name="Hajiyeva S."/>
            <person name="Abbasov M."/>
            <person name="Kaur K."/>
            <person name="Hamwieh A."/>
            <person name="Solovyev V."/>
            <person name="Salamov A."/>
            <person name="Braich B."/>
            <person name="Kosarev P."/>
            <person name="Mahmoud A."/>
            <person name="Hajiyev E."/>
            <person name="Babayeva S."/>
            <person name="Izzatullayeva V."/>
            <person name="Mammadov A."/>
            <person name="Mammadov A."/>
            <person name="Sharifova S."/>
            <person name="Ojaghi J."/>
            <person name="Eynullazada K."/>
            <person name="Bayramov B."/>
            <person name="Abdulazimova A."/>
            <person name="Shahmuradov I."/>
        </authorList>
    </citation>
    <scope>NUCLEOTIDE SEQUENCE [LARGE SCALE GENOMIC DNA]</scope>
    <source>
        <strain evidence="3">cv. AG2017</strain>
        <tissue evidence="2">Leaf</tissue>
    </source>
</reference>
<evidence type="ECO:0000256" key="1">
    <source>
        <dbReference type="SAM" id="MobiDB-lite"/>
    </source>
</evidence>
<accession>A0A2I0KCQ6</accession>
<proteinExistence type="predicted"/>
<sequence>MQAKQTRSSLNPLSSPQRSRQAVRTQMWTLVGARMRAFGSRVLGMSIFPWGCVTDTRERWSCHLSFYDPKVEGG</sequence>